<evidence type="ECO:0000256" key="3">
    <source>
        <dbReference type="ARBA" id="ARBA00012462"/>
    </source>
</evidence>
<evidence type="ECO:0000259" key="13">
    <source>
        <dbReference type="Pfam" id="PF12583"/>
    </source>
</evidence>
<organism evidence="16 17">
    <name type="scientific">Cinara cedri</name>
    <dbReference type="NCBI Taxonomy" id="506608"/>
    <lineage>
        <taxon>Eukaryota</taxon>
        <taxon>Metazoa</taxon>
        <taxon>Ecdysozoa</taxon>
        <taxon>Arthropoda</taxon>
        <taxon>Hexapoda</taxon>
        <taxon>Insecta</taxon>
        <taxon>Pterygota</taxon>
        <taxon>Neoptera</taxon>
        <taxon>Paraneoptera</taxon>
        <taxon>Hemiptera</taxon>
        <taxon>Sternorrhyncha</taxon>
        <taxon>Aphidomorpha</taxon>
        <taxon>Aphidoidea</taxon>
        <taxon>Aphididae</taxon>
        <taxon>Lachninae</taxon>
        <taxon>Cinara</taxon>
    </lineage>
</organism>
<feature type="active site" description="Charge relay system" evidence="10">
    <location>
        <position position="461"/>
    </location>
</feature>
<evidence type="ECO:0000313" key="16">
    <source>
        <dbReference type="EMBL" id="VVC39370.1"/>
    </source>
</evidence>
<keyword evidence="7 10" id="KW-0378">Hydrolase</keyword>
<evidence type="ECO:0000256" key="9">
    <source>
        <dbReference type="ARBA" id="ARBA00032232"/>
    </source>
</evidence>
<dbReference type="InterPro" id="IPR046939">
    <property type="entry name" value="TPPII_C_sf"/>
</dbReference>
<dbReference type="InterPro" id="IPR022229">
    <property type="entry name" value="TPPII_Ig-like-2"/>
</dbReference>
<feature type="domain" description="Tripeptidyl-peptidase II first Ig-like" evidence="14">
    <location>
        <begin position="534"/>
        <end position="650"/>
    </location>
</feature>
<evidence type="ECO:0000256" key="5">
    <source>
        <dbReference type="ARBA" id="ARBA00022438"/>
    </source>
</evidence>
<feature type="domain" description="Peptidase S8/S53" evidence="11">
    <location>
        <begin position="35"/>
        <end position="512"/>
    </location>
</feature>
<evidence type="ECO:0000256" key="2">
    <source>
        <dbReference type="ARBA" id="ARBA00011073"/>
    </source>
</evidence>
<name>A0A5E4NAA6_9HEMI</name>
<accession>A0A5E4NAA6</accession>
<gene>
    <name evidence="16" type="ORF">CINCED_3A019996</name>
</gene>
<dbReference type="InterPro" id="IPR000209">
    <property type="entry name" value="Peptidase_S8/S53_dom"/>
</dbReference>
<dbReference type="InterPro" id="IPR048384">
    <property type="entry name" value="TPPII_GBD"/>
</dbReference>
<dbReference type="PROSITE" id="PS00138">
    <property type="entry name" value="SUBTILASE_SER"/>
    <property type="match status" value="1"/>
</dbReference>
<dbReference type="PROSITE" id="PS51892">
    <property type="entry name" value="SUBTILASE"/>
    <property type="match status" value="1"/>
</dbReference>
<protein>
    <recommendedName>
        <fullName evidence="4">Tripeptidyl-peptidase 2</fullName>
        <ecNumber evidence="3">3.4.14.10</ecNumber>
    </recommendedName>
    <alternativeName>
        <fullName evidence="9">Tripeptidyl aminopeptidase</fullName>
    </alternativeName>
</protein>
<feature type="domain" description="Tripeptidyl peptidase II C-terminal" evidence="13">
    <location>
        <begin position="1024"/>
        <end position="1087"/>
    </location>
</feature>
<dbReference type="SUPFAM" id="SSF52743">
    <property type="entry name" value="Subtilisin-like"/>
    <property type="match status" value="1"/>
</dbReference>
<dbReference type="GO" id="GO:0006508">
    <property type="term" value="P:proteolysis"/>
    <property type="evidence" value="ECO:0007669"/>
    <property type="project" value="UniProtKB-KW"/>
</dbReference>
<dbReference type="GO" id="GO:0004177">
    <property type="term" value="F:aminopeptidase activity"/>
    <property type="evidence" value="ECO:0007669"/>
    <property type="project" value="UniProtKB-KW"/>
</dbReference>
<evidence type="ECO:0000256" key="10">
    <source>
        <dbReference type="PROSITE-ProRule" id="PRU01240"/>
    </source>
</evidence>
<dbReference type="Gene3D" id="3.40.50.200">
    <property type="entry name" value="Peptidase S8/S53 domain"/>
    <property type="match status" value="1"/>
</dbReference>
<dbReference type="InterPro" id="IPR050131">
    <property type="entry name" value="Peptidase_S8_subtilisin-like"/>
</dbReference>
<reference evidence="16 17" key="1">
    <citation type="submission" date="2019-08" db="EMBL/GenBank/DDBJ databases">
        <authorList>
            <person name="Alioto T."/>
            <person name="Alioto T."/>
            <person name="Gomez Garrido J."/>
        </authorList>
    </citation>
    <scope>NUCLEOTIDE SEQUENCE [LARGE SCALE GENOMIC DNA]</scope>
</reference>
<dbReference type="EMBL" id="CABPRJ010001895">
    <property type="protein sequence ID" value="VVC39370.1"/>
    <property type="molecule type" value="Genomic_DNA"/>
</dbReference>
<dbReference type="InterPro" id="IPR036852">
    <property type="entry name" value="Peptidase_S8/S53_dom_sf"/>
</dbReference>
<keyword evidence="5" id="KW-0031">Aminopeptidase</keyword>
<dbReference type="InterPro" id="IPR034051">
    <property type="entry name" value="TPP_II_domain"/>
</dbReference>
<evidence type="ECO:0000259" key="15">
    <source>
        <dbReference type="Pfam" id="PF21316"/>
    </source>
</evidence>
<dbReference type="PANTHER" id="PTHR43806:SF14">
    <property type="entry name" value="TRIPEPTIDYL-PEPTIDASE 2"/>
    <property type="match status" value="1"/>
</dbReference>
<dbReference type="Gene3D" id="2.20.25.690">
    <property type="match status" value="1"/>
</dbReference>
<dbReference type="GO" id="GO:0005829">
    <property type="term" value="C:cytosol"/>
    <property type="evidence" value="ECO:0007669"/>
    <property type="project" value="TreeGrafter"/>
</dbReference>
<dbReference type="GO" id="GO:0004252">
    <property type="term" value="F:serine-type endopeptidase activity"/>
    <property type="evidence" value="ECO:0007669"/>
    <property type="project" value="UniProtKB-UniRule"/>
</dbReference>
<evidence type="ECO:0000256" key="6">
    <source>
        <dbReference type="ARBA" id="ARBA00022670"/>
    </source>
</evidence>
<dbReference type="Gene3D" id="6.10.250.3080">
    <property type="match status" value="1"/>
</dbReference>
<dbReference type="FunFam" id="3.40.50.200:FF:000003">
    <property type="entry name" value="Tripeptidyl peptidase 2"/>
    <property type="match status" value="1"/>
</dbReference>
<evidence type="ECO:0000256" key="8">
    <source>
        <dbReference type="ARBA" id="ARBA00022825"/>
    </source>
</evidence>
<proteinExistence type="inferred from homology"/>
<dbReference type="Pfam" id="PF12580">
    <property type="entry name" value="TPPII"/>
    <property type="match status" value="1"/>
</dbReference>
<keyword evidence="8 10" id="KW-0720">Serine protease</keyword>
<evidence type="ECO:0000256" key="4">
    <source>
        <dbReference type="ARBA" id="ARBA00020244"/>
    </source>
</evidence>
<evidence type="ECO:0000313" key="17">
    <source>
        <dbReference type="Proteomes" id="UP000325440"/>
    </source>
</evidence>
<sequence>MSTCLQTDEFPIWALVPKKETGVTNFLDKYPYYDGRGVTIAIFDSGVDPGAPGLQVTTEGKPKIIGRYDCSGAGDVDTSTIVYAGEGNVVRGLSGRSLVIPATWKNPSGKFHIGIKNAFELYTKNVQKRIEEERKEKLWDPCHKSLISKSIIEQQTLSNEFDLIKVPLLTNQKLKKEDNENTVEALQNMDKKYKSISPVYDCIVFNDGIQWYACMDTSETGDLSSCKLMGNYSDDPMNNFDYITATDHMTYSFNIRDDGNLLEIVSLGSSHGTHVSAIAAGYFPGEPEKNGVAPGAQIISLTIGDSRLETMETGTSIVRAMIKVMQLCKNLNIDVINMSYGEHSNWSHAGRIGDIMNDVVDKHRVTWVASAGNHGPALCTIGAPPDISKTAIIGVGAYVSPDMMTAEYSMLKKLPGTTYTWSSRGPTIDGGRGVSVCAPGGAIASVPGYMLRGTQLMNGTSMSAPHVAGAAAILISGLKAKKIDPSPYLIKRSMENTALYQDKIDHFSQGHGLLQVEKAFNYMTNYFREFESYIKFNISCGIEGKKGIHVRNAWENKTLDYSVTVEPVFLQDIDIVAEKKIEFQLSLCLISDVYWVSVPKHLELMYMPRNFNVKVDPSGLDTGVHTSTVRAYDSKNTEKGPVFTFEVTIVRPLKVRNNSSWLTFDDIEFNTNSFIKRHFILVPSKVTWASIHIKHLDADVNANFCLHTVQLLPQKSCKHMEYCKMFSMKANHFQAHFPVEENVVMECALAKYWSSAANTKLSYKLQFNGNLPSTKSLAMYHGMGLQSLTLKPGIKNEEISPAVSLKHLITVLKPTDSKVVALSETLPPQIPIYSLTLTYTFSLLKSTEAYATCGLFGELLYECEYESQLWMLFDNNKQYITAGDAYSSRHVYKLDKGDYTIKMHVRHDRRELLEKIIDLPIQLVQKLQNHLSVDVYTSHYQATIYGKKLPNFLLTPNSDLVHLFVGSISNDKITSLKLTAGQCLSGNIVFAKDENGKKVDTYDFKYFITDASKNQSKNVPKLVDENKTKLDEFNEVMCETKSNWLTKLEYGADSKKLYDELCEEFGNKNSSVHISWIQCIEPEDKKKFPNVLILQDLDIEKLKCLVVAADCVLSMIDQKDLLAFYGIRSDQRPEAAKLKTVNDRLKANVIEALCRKGAALCQLYYFHHIINKEEDEDSKALKSIDEIWVKITFYISPDSDLKNFNYFNIWYAVVHDHYGRMMKILLKMLDDKNIKEVESCLLWTVKAKFDPVESKHLTDSISNALIVHYPKNYRLF</sequence>
<dbReference type="InterPro" id="IPR023828">
    <property type="entry name" value="Peptidase_S8_Ser-AS"/>
</dbReference>
<dbReference type="PRINTS" id="PR00723">
    <property type="entry name" value="SUBTILISIN"/>
</dbReference>
<feature type="domain" description="Tripeptidyl-peptidase II galactose-binding" evidence="15">
    <location>
        <begin position="675"/>
        <end position="755"/>
    </location>
</feature>
<evidence type="ECO:0000256" key="1">
    <source>
        <dbReference type="ARBA" id="ARBA00001910"/>
    </source>
</evidence>
<dbReference type="Proteomes" id="UP000325440">
    <property type="component" value="Unassembled WGS sequence"/>
</dbReference>
<evidence type="ECO:0000259" key="14">
    <source>
        <dbReference type="Pfam" id="PF21223"/>
    </source>
</evidence>
<evidence type="ECO:0000259" key="11">
    <source>
        <dbReference type="Pfam" id="PF00082"/>
    </source>
</evidence>
<comment type="catalytic activity">
    <reaction evidence="1">
        <text>Release of an N-terminal tripeptide from a polypeptide.</text>
        <dbReference type="EC" id="3.4.14.10"/>
    </reaction>
</comment>
<dbReference type="EC" id="3.4.14.10" evidence="3"/>
<keyword evidence="6 10" id="KW-0645">Protease</keyword>
<feature type="active site" description="Charge relay system" evidence="10">
    <location>
        <position position="44"/>
    </location>
</feature>
<evidence type="ECO:0000259" key="12">
    <source>
        <dbReference type="Pfam" id="PF12580"/>
    </source>
</evidence>
<dbReference type="InterPro" id="IPR015500">
    <property type="entry name" value="Peptidase_S8_subtilisin-rel"/>
</dbReference>
<dbReference type="InterPro" id="IPR046940">
    <property type="entry name" value="TPPII_Ig-like_sf"/>
</dbReference>
<dbReference type="InterPro" id="IPR048383">
    <property type="entry name" value="TPPII_Ig-like-1"/>
</dbReference>
<feature type="active site" description="Charge relay system" evidence="10">
    <location>
        <position position="271"/>
    </location>
</feature>
<evidence type="ECO:0000256" key="7">
    <source>
        <dbReference type="ARBA" id="ARBA00022801"/>
    </source>
</evidence>
<dbReference type="PANTHER" id="PTHR43806">
    <property type="entry name" value="PEPTIDASE S8"/>
    <property type="match status" value="1"/>
</dbReference>
<dbReference type="AlphaFoldDB" id="A0A5E4NAA6"/>
<dbReference type="Pfam" id="PF21223">
    <property type="entry name" value="TPPII_Ig-like-1"/>
    <property type="match status" value="1"/>
</dbReference>
<dbReference type="Pfam" id="PF00082">
    <property type="entry name" value="Peptidase_S8"/>
    <property type="match status" value="1"/>
</dbReference>
<dbReference type="Gene3D" id="1.25.40.710">
    <property type="match status" value="1"/>
</dbReference>
<dbReference type="InterPro" id="IPR022232">
    <property type="entry name" value="TPPII_C_art"/>
</dbReference>
<comment type="similarity">
    <text evidence="2 10">Belongs to the peptidase S8 family.</text>
</comment>
<keyword evidence="17" id="KW-1185">Reference proteome</keyword>
<dbReference type="Pfam" id="PF21316">
    <property type="entry name" value="TPPII_GBD"/>
    <property type="match status" value="1"/>
</dbReference>
<dbReference type="GO" id="GO:0008240">
    <property type="term" value="F:tripeptidyl-peptidase activity"/>
    <property type="evidence" value="ECO:0007669"/>
    <property type="project" value="UniProtKB-EC"/>
</dbReference>
<feature type="domain" description="Tripeptidyl peptidase II second Ig-like" evidence="12">
    <location>
        <begin position="794"/>
        <end position="974"/>
    </location>
</feature>
<dbReference type="OrthoDB" id="10256524at2759"/>
<dbReference type="Pfam" id="PF12583">
    <property type="entry name" value="TPPII_C"/>
    <property type="match status" value="1"/>
</dbReference>
<dbReference type="Gene3D" id="2.60.40.3170">
    <property type="match status" value="1"/>
</dbReference>
<dbReference type="CDD" id="cd04857">
    <property type="entry name" value="Peptidases_S8_Tripeptidyl_Aminopeptidase_II"/>
    <property type="match status" value="1"/>
</dbReference>